<protein>
    <recommendedName>
        <fullName evidence="3">RHS repeat-associated core domain-containing protein</fullName>
    </recommendedName>
</protein>
<dbReference type="InterPro" id="IPR022385">
    <property type="entry name" value="Rhs_assc_core"/>
</dbReference>
<gene>
    <name evidence="1" type="ORF">FAZ19_10760</name>
</gene>
<proteinExistence type="predicted"/>
<sequence>MEFCRYYDYGARFYDVEIGRWNVVDPLAEDYDPWSPYVYTLNNPIRFVDPI</sequence>
<name>A0A4U0H4E8_9SPHI</name>
<organism evidence="1 2">
    <name type="scientific">Sphingobacterium alkalisoli</name>
    <dbReference type="NCBI Taxonomy" id="1874115"/>
    <lineage>
        <taxon>Bacteria</taxon>
        <taxon>Pseudomonadati</taxon>
        <taxon>Bacteroidota</taxon>
        <taxon>Sphingobacteriia</taxon>
        <taxon>Sphingobacteriales</taxon>
        <taxon>Sphingobacteriaceae</taxon>
        <taxon>Sphingobacterium</taxon>
    </lineage>
</organism>
<dbReference type="Proteomes" id="UP000309872">
    <property type="component" value="Unassembled WGS sequence"/>
</dbReference>
<dbReference type="RefSeq" id="WP_136821193.1">
    <property type="nucleotide sequence ID" value="NZ_BMJX01000003.1"/>
</dbReference>
<dbReference type="AlphaFoldDB" id="A0A4U0H4E8"/>
<evidence type="ECO:0000313" key="2">
    <source>
        <dbReference type="Proteomes" id="UP000309872"/>
    </source>
</evidence>
<dbReference type="OrthoDB" id="1274715at2"/>
<keyword evidence="2" id="KW-1185">Reference proteome</keyword>
<comment type="caution">
    <text evidence="1">The sequence shown here is derived from an EMBL/GenBank/DDBJ whole genome shotgun (WGS) entry which is preliminary data.</text>
</comment>
<evidence type="ECO:0000313" key="1">
    <source>
        <dbReference type="EMBL" id="TJY66064.1"/>
    </source>
</evidence>
<dbReference type="Gene3D" id="2.180.10.10">
    <property type="entry name" value="RHS repeat-associated core"/>
    <property type="match status" value="1"/>
</dbReference>
<dbReference type="NCBIfam" id="TIGR03696">
    <property type="entry name" value="Rhs_assc_core"/>
    <property type="match status" value="1"/>
</dbReference>
<reference evidence="1 2" key="1">
    <citation type="submission" date="2019-04" db="EMBL/GenBank/DDBJ databases">
        <title>Sphingobacterium olei sp. nov., isolated from oil-contaminated soil.</title>
        <authorList>
            <person name="Liu B."/>
        </authorList>
    </citation>
    <scope>NUCLEOTIDE SEQUENCE [LARGE SCALE GENOMIC DNA]</scope>
    <source>
        <strain evidence="1 2">Y3L14</strain>
    </source>
</reference>
<dbReference type="EMBL" id="SUKA01000003">
    <property type="protein sequence ID" value="TJY66064.1"/>
    <property type="molecule type" value="Genomic_DNA"/>
</dbReference>
<accession>A0A4U0H4E8</accession>
<evidence type="ECO:0008006" key="3">
    <source>
        <dbReference type="Google" id="ProtNLM"/>
    </source>
</evidence>